<dbReference type="STRING" id="51028.A0A158QAE8"/>
<keyword evidence="2" id="KW-0808">Transferase</keyword>
<keyword evidence="1 7" id="KW-0723">Serine/threonine-protein kinase</keyword>
<keyword evidence="4" id="KW-0418">Kinase</keyword>
<keyword evidence="13" id="KW-1185">Reference proteome</keyword>
<name>A0A158QAE8_ENTVE</name>
<keyword evidence="8" id="KW-0175">Coiled coil</keyword>
<dbReference type="PANTHER" id="PTHR44329">
    <property type="entry name" value="SERINE/THREONINE-PROTEIN KINASE TNNI3K-RELATED"/>
    <property type="match status" value="1"/>
</dbReference>
<dbReference type="PROSITE" id="PS50105">
    <property type="entry name" value="SAM_DOMAIN"/>
    <property type="match status" value="1"/>
</dbReference>
<dbReference type="SUPFAM" id="SSF47769">
    <property type="entry name" value="SAM/Pointed domain"/>
    <property type="match status" value="1"/>
</dbReference>
<dbReference type="GO" id="GO:0004674">
    <property type="term" value="F:protein serine/threonine kinase activity"/>
    <property type="evidence" value="ECO:0007669"/>
    <property type="project" value="UniProtKB-KW"/>
</dbReference>
<keyword evidence="5 6" id="KW-0067">ATP-binding</keyword>
<evidence type="ECO:0000259" key="11">
    <source>
        <dbReference type="PROSITE" id="PS50105"/>
    </source>
</evidence>
<dbReference type="InterPro" id="IPR008271">
    <property type="entry name" value="Ser/Thr_kinase_AS"/>
</dbReference>
<dbReference type="InterPro" id="IPR013761">
    <property type="entry name" value="SAM/pointed_sf"/>
</dbReference>
<feature type="binding site" evidence="6">
    <location>
        <position position="73"/>
    </location>
    <ligand>
        <name>ATP</name>
        <dbReference type="ChEBI" id="CHEBI:30616"/>
    </ligand>
</feature>
<dbReference type="InterPro" id="IPR000719">
    <property type="entry name" value="Prot_kinase_dom"/>
</dbReference>
<reference evidence="12 13" key="2">
    <citation type="submission" date="2018-10" db="EMBL/GenBank/DDBJ databases">
        <authorList>
            <consortium name="Pathogen Informatics"/>
        </authorList>
    </citation>
    <scope>NUCLEOTIDE SEQUENCE [LARGE SCALE GENOMIC DNA]</scope>
</reference>
<dbReference type="PROSITE" id="PS50011">
    <property type="entry name" value="PROTEIN_KINASE_DOM"/>
    <property type="match status" value="1"/>
</dbReference>
<dbReference type="InterPro" id="IPR051681">
    <property type="entry name" value="Ser/Thr_Kinases-Pseudokinases"/>
</dbReference>
<evidence type="ECO:0000313" key="12">
    <source>
        <dbReference type="EMBL" id="VDD89857.1"/>
    </source>
</evidence>
<evidence type="ECO:0000256" key="4">
    <source>
        <dbReference type="ARBA" id="ARBA00022777"/>
    </source>
</evidence>
<dbReference type="SUPFAM" id="SSF56112">
    <property type="entry name" value="Protein kinase-like (PK-like)"/>
    <property type="match status" value="1"/>
</dbReference>
<dbReference type="Gene3D" id="3.30.200.20">
    <property type="entry name" value="Phosphorylase Kinase, domain 1"/>
    <property type="match status" value="1"/>
</dbReference>
<dbReference type="InterPro" id="IPR011009">
    <property type="entry name" value="Kinase-like_dom_sf"/>
</dbReference>
<accession>A0A158QAE8</accession>
<evidence type="ECO:0000256" key="6">
    <source>
        <dbReference type="PROSITE-ProRule" id="PRU10141"/>
    </source>
</evidence>
<dbReference type="EMBL" id="UXUI01007907">
    <property type="protein sequence ID" value="VDD89857.1"/>
    <property type="molecule type" value="Genomic_DNA"/>
</dbReference>
<organism evidence="14">
    <name type="scientific">Enterobius vermicularis</name>
    <name type="common">Human pinworm</name>
    <dbReference type="NCBI Taxonomy" id="51028"/>
    <lineage>
        <taxon>Eukaryota</taxon>
        <taxon>Metazoa</taxon>
        <taxon>Ecdysozoa</taxon>
        <taxon>Nematoda</taxon>
        <taxon>Chromadorea</taxon>
        <taxon>Rhabditida</taxon>
        <taxon>Spirurina</taxon>
        <taxon>Oxyuridomorpha</taxon>
        <taxon>Oxyuroidea</taxon>
        <taxon>Oxyuridae</taxon>
        <taxon>Enterobius</taxon>
    </lineage>
</organism>
<dbReference type="PROSITE" id="PS00108">
    <property type="entry name" value="PROTEIN_KINASE_ST"/>
    <property type="match status" value="1"/>
</dbReference>
<evidence type="ECO:0000256" key="5">
    <source>
        <dbReference type="ARBA" id="ARBA00022840"/>
    </source>
</evidence>
<feature type="domain" description="SAM" evidence="11">
    <location>
        <begin position="364"/>
        <end position="439"/>
    </location>
</feature>
<evidence type="ECO:0000313" key="13">
    <source>
        <dbReference type="Proteomes" id="UP000274131"/>
    </source>
</evidence>
<dbReference type="Proteomes" id="UP000274131">
    <property type="component" value="Unassembled WGS sequence"/>
</dbReference>
<dbReference type="Gene3D" id="1.10.150.50">
    <property type="entry name" value="Transcription Factor, Ets-1"/>
    <property type="match status" value="1"/>
</dbReference>
<evidence type="ECO:0000313" key="14">
    <source>
        <dbReference type="WBParaSite" id="EVEC_0000490001-mRNA-1"/>
    </source>
</evidence>
<evidence type="ECO:0000259" key="10">
    <source>
        <dbReference type="PROSITE" id="PS50011"/>
    </source>
</evidence>
<evidence type="ECO:0000256" key="2">
    <source>
        <dbReference type="ARBA" id="ARBA00022679"/>
    </source>
</evidence>
<dbReference type="GO" id="GO:0005524">
    <property type="term" value="F:ATP binding"/>
    <property type="evidence" value="ECO:0007669"/>
    <property type="project" value="UniProtKB-UniRule"/>
</dbReference>
<dbReference type="InterPro" id="IPR017441">
    <property type="entry name" value="Protein_kinase_ATP_BS"/>
</dbReference>
<dbReference type="SMART" id="SM00220">
    <property type="entry name" value="S_TKc"/>
    <property type="match status" value="1"/>
</dbReference>
<dbReference type="Pfam" id="PF07714">
    <property type="entry name" value="PK_Tyr_Ser-Thr"/>
    <property type="match status" value="1"/>
</dbReference>
<gene>
    <name evidence="12" type="ORF">EVEC_LOCUS4608</name>
</gene>
<feature type="region of interest" description="Disordered" evidence="9">
    <location>
        <begin position="1"/>
        <end position="31"/>
    </location>
</feature>
<dbReference type="PROSITE" id="PS00107">
    <property type="entry name" value="PROTEIN_KINASE_ATP"/>
    <property type="match status" value="1"/>
</dbReference>
<dbReference type="WBParaSite" id="EVEC_0000490001-mRNA-1">
    <property type="protein sequence ID" value="EVEC_0000490001-mRNA-1"/>
    <property type="gene ID" value="EVEC_0000490001"/>
</dbReference>
<reference evidence="14" key="1">
    <citation type="submission" date="2016-04" db="UniProtKB">
        <authorList>
            <consortium name="WormBaseParasite"/>
        </authorList>
    </citation>
    <scope>IDENTIFICATION</scope>
</reference>
<dbReference type="PRINTS" id="PR00109">
    <property type="entry name" value="TYRKINASE"/>
</dbReference>
<dbReference type="GO" id="GO:0006950">
    <property type="term" value="P:response to stress"/>
    <property type="evidence" value="ECO:0007669"/>
    <property type="project" value="UniProtKB-ARBA"/>
</dbReference>
<evidence type="ECO:0000256" key="1">
    <source>
        <dbReference type="ARBA" id="ARBA00022527"/>
    </source>
</evidence>
<protein>
    <submittedName>
        <fullName evidence="14">Protein kinase domain-containing protein</fullName>
    </submittedName>
</protein>
<evidence type="ECO:0000256" key="7">
    <source>
        <dbReference type="RuleBase" id="RU000304"/>
    </source>
</evidence>
<sequence>MPLDNSPPACSSSQSQDGSSGAGDDERAPISNYPIIPREDLTLGAALGAGAYGSVYRGTWRTGGKEVQVAIKKVFMLEKEADILSKVRHRNIIQFFGVSHTNPDFFIVTEFAENGSLYDYVHKSYSSEIEFDQVLTWAIQIAQGVGYLHYEAPDTIIHRDLKSKNVVLSGDLVCKLCDFGTSKNLTHSWTAPSWGGTAAWMSPEIISQKEGITTATDVWSYGVVLWEMIAREIPYKGLTEFSIYSMIAQQGVTLVLPEECPQTLNCWKIDPKDRYDMKQVLAALDFMKENSEVTEQCGVFLRHKAGWKCEIEKQLKQLEDKKIDYAKKMEELTKWERALKRREESQRELLEADPLVLDGDVTLWDESHVCHWMRKIAVALLFYDFANEMLDRLVALIIHHNISGRRLLDITPRDLEYLGVCNIGLRVKLYRFLLQLNHSRNEKTSQTLCFSLVVHVTMYTRQSGYDFLPKFRYKIVVDTDWEDTYLVSIKTSNFIL</sequence>
<dbReference type="InterPro" id="IPR001245">
    <property type="entry name" value="Ser-Thr/Tyr_kinase_cat_dom"/>
</dbReference>
<evidence type="ECO:0000256" key="8">
    <source>
        <dbReference type="SAM" id="Coils"/>
    </source>
</evidence>
<dbReference type="GO" id="GO:0005737">
    <property type="term" value="C:cytoplasm"/>
    <property type="evidence" value="ECO:0007669"/>
    <property type="project" value="TreeGrafter"/>
</dbReference>
<dbReference type="AlphaFoldDB" id="A0A158QAE8"/>
<keyword evidence="3 6" id="KW-0547">Nucleotide-binding</keyword>
<dbReference type="Gene3D" id="1.10.510.10">
    <property type="entry name" value="Transferase(Phosphotransferase) domain 1"/>
    <property type="match status" value="1"/>
</dbReference>
<dbReference type="OrthoDB" id="339325at2759"/>
<dbReference type="InterPro" id="IPR001660">
    <property type="entry name" value="SAM"/>
</dbReference>
<evidence type="ECO:0000256" key="3">
    <source>
        <dbReference type="ARBA" id="ARBA00022741"/>
    </source>
</evidence>
<feature type="coiled-coil region" evidence="8">
    <location>
        <begin position="311"/>
        <end position="338"/>
    </location>
</feature>
<comment type="similarity">
    <text evidence="7">Belongs to the protein kinase superfamily.</text>
</comment>
<dbReference type="PANTHER" id="PTHR44329:SF288">
    <property type="entry name" value="MITOGEN-ACTIVATED PROTEIN KINASE KINASE KINASE 20"/>
    <property type="match status" value="1"/>
</dbReference>
<evidence type="ECO:0000256" key="9">
    <source>
        <dbReference type="SAM" id="MobiDB-lite"/>
    </source>
</evidence>
<feature type="domain" description="Protein kinase" evidence="10">
    <location>
        <begin position="41"/>
        <end position="287"/>
    </location>
</feature>
<proteinExistence type="inferred from homology"/>